<dbReference type="InterPro" id="IPR052384">
    <property type="entry name" value="TMTC_O-mannosyltransferase"/>
</dbReference>
<comment type="caution">
    <text evidence="4">The sequence shown here is derived from an EMBL/GenBank/DDBJ whole genome shotgun (WGS) entry which is preliminary data.</text>
</comment>
<dbReference type="Gene3D" id="1.25.40.10">
    <property type="entry name" value="Tetratricopeptide repeat domain"/>
    <property type="match status" value="2"/>
</dbReference>
<feature type="signal peptide" evidence="3">
    <location>
        <begin position="1"/>
        <end position="26"/>
    </location>
</feature>
<dbReference type="InterPro" id="IPR019734">
    <property type="entry name" value="TPR_rpt"/>
</dbReference>
<sequence>MTALRSLAVLVAACAAALTGGCADHAAPAGAEAAARPIPAPDSVRMGRATLSGGDARGAIGFYEQALKARPDDYDATLGLADALARIGEVSAARKTYQRAAALNPGAVEPVLAQARLATRQRQLDEARRLFAQAATLAAADDPRALAGLGAVNDLDGRGEEARDCYRRALAIRPDDLATRNNLALSLALSGNPRQAIDLLLELAQNPSAPPQARHNLALAYGLLGNTEASENVLSADLDAGSVQNDLRYYAMLRQRLAEPPPPPPQPAAALGLQPLPFPAAGGEAAAR</sequence>
<reference evidence="5" key="1">
    <citation type="journal article" date="2019" name="Int. J. Syst. Evol. Microbiol.">
        <title>The Global Catalogue of Microorganisms (GCM) 10K type strain sequencing project: providing services to taxonomists for standard genome sequencing and annotation.</title>
        <authorList>
            <consortium name="The Broad Institute Genomics Platform"/>
            <consortium name="The Broad Institute Genome Sequencing Center for Infectious Disease"/>
            <person name="Wu L."/>
            <person name="Ma J."/>
        </authorList>
    </citation>
    <scope>NUCLEOTIDE SEQUENCE [LARGE SCALE GENOMIC DNA]</scope>
    <source>
        <strain evidence="5">KCTC 15012</strain>
    </source>
</reference>
<gene>
    <name evidence="4" type="ORF">ACFSNB_11970</name>
</gene>
<proteinExistence type="predicted"/>
<dbReference type="PROSITE" id="PS51257">
    <property type="entry name" value="PROKAR_LIPOPROTEIN"/>
    <property type="match status" value="1"/>
</dbReference>
<keyword evidence="5" id="KW-1185">Reference proteome</keyword>
<evidence type="ECO:0000313" key="4">
    <source>
        <dbReference type="EMBL" id="MFD2234524.1"/>
    </source>
</evidence>
<keyword evidence="1" id="KW-0802">TPR repeat</keyword>
<evidence type="ECO:0000256" key="3">
    <source>
        <dbReference type="SAM" id="SignalP"/>
    </source>
</evidence>
<feature type="repeat" description="TPR" evidence="1">
    <location>
        <begin position="143"/>
        <end position="176"/>
    </location>
</feature>
<dbReference type="SUPFAM" id="SSF48452">
    <property type="entry name" value="TPR-like"/>
    <property type="match status" value="1"/>
</dbReference>
<feature type="region of interest" description="Disordered" evidence="2">
    <location>
        <begin position="257"/>
        <end position="276"/>
    </location>
</feature>
<dbReference type="PANTHER" id="PTHR44216">
    <property type="entry name" value="PROTEIN O-MANNOSYL-TRANSFERASE TMTC2"/>
    <property type="match status" value="1"/>
</dbReference>
<dbReference type="Pfam" id="PF13432">
    <property type="entry name" value="TPR_16"/>
    <property type="match status" value="2"/>
</dbReference>
<dbReference type="PANTHER" id="PTHR44216:SF3">
    <property type="entry name" value="PROTEIN O-MANNOSYL-TRANSFERASE TMTC2"/>
    <property type="match status" value="1"/>
</dbReference>
<dbReference type="SMART" id="SM00028">
    <property type="entry name" value="TPR"/>
    <property type="match status" value="5"/>
</dbReference>
<protein>
    <submittedName>
        <fullName evidence="4">Tetratricopeptide repeat protein</fullName>
    </submittedName>
</protein>
<feature type="chain" id="PRO_5047148342" evidence="3">
    <location>
        <begin position="27"/>
        <end position="288"/>
    </location>
</feature>
<dbReference type="InterPro" id="IPR011990">
    <property type="entry name" value="TPR-like_helical_dom_sf"/>
</dbReference>
<dbReference type="Proteomes" id="UP001597296">
    <property type="component" value="Unassembled WGS sequence"/>
</dbReference>
<dbReference type="PROSITE" id="PS50005">
    <property type="entry name" value="TPR"/>
    <property type="match status" value="1"/>
</dbReference>
<evidence type="ECO:0000313" key="5">
    <source>
        <dbReference type="Proteomes" id="UP001597296"/>
    </source>
</evidence>
<name>A0ABW5CB70_9PROT</name>
<keyword evidence="3" id="KW-0732">Signal</keyword>
<dbReference type="RefSeq" id="WP_377316825.1">
    <property type="nucleotide sequence ID" value="NZ_JBHUIY010000023.1"/>
</dbReference>
<dbReference type="EMBL" id="JBHUIY010000023">
    <property type="protein sequence ID" value="MFD2234524.1"/>
    <property type="molecule type" value="Genomic_DNA"/>
</dbReference>
<accession>A0ABW5CB70</accession>
<evidence type="ECO:0000256" key="2">
    <source>
        <dbReference type="SAM" id="MobiDB-lite"/>
    </source>
</evidence>
<evidence type="ECO:0000256" key="1">
    <source>
        <dbReference type="PROSITE-ProRule" id="PRU00339"/>
    </source>
</evidence>
<organism evidence="4 5">
    <name type="scientific">Phaeospirillum tilakii</name>
    <dbReference type="NCBI Taxonomy" id="741673"/>
    <lineage>
        <taxon>Bacteria</taxon>
        <taxon>Pseudomonadati</taxon>
        <taxon>Pseudomonadota</taxon>
        <taxon>Alphaproteobacteria</taxon>
        <taxon>Rhodospirillales</taxon>
        <taxon>Rhodospirillaceae</taxon>
        <taxon>Phaeospirillum</taxon>
    </lineage>
</organism>